<dbReference type="OrthoDB" id="9821857at2"/>
<dbReference type="EMBL" id="CP028324">
    <property type="protein sequence ID" value="AVR97382.1"/>
    <property type="molecule type" value="Genomic_DNA"/>
</dbReference>
<feature type="domain" description="Ice-binding protein C-terminal" evidence="1">
    <location>
        <begin position="243"/>
        <end position="265"/>
    </location>
</feature>
<protein>
    <recommendedName>
        <fullName evidence="1">Ice-binding protein C-terminal domain-containing protein</fullName>
    </recommendedName>
</protein>
<proteinExistence type="predicted"/>
<name>A0A2R4CCU3_9BURK</name>
<dbReference type="Pfam" id="PF07589">
    <property type="entry name" value="PEP-CTERM"/>
    <property type="match status" value="1"/>
</dbReference>
<dbReference type="Proteomes" id="UP000240505">
    <property type="component" value="Chromosome"/>
</dbReference>
<reference evidence="2 3" key="1">
    <citation type="submission" date="2018-03" db="EMBL/GenBank/DDBJ databases">
        <title>Massilia armeniaca sp. nov., isolated from desert soil.</title>
        <authorList>
            <person name="Huang H."/>
            <person name="Ren M."/>
        </authorList>
    </citation>
    <scope>NUCLEOTIDE SEQUENCE [LARGE SCALE GENOMIC DNA]</scope>
    <source>
        <strain evidence="2 3">ZMN-3</strain>
    </source>
</reference>
<organism evidence="2 3">
    <name type="scientific">Pseudoduganella armeniaca</name>
    <dbReference type="NCBI Taxonomy" id="2072590"/>
    <lineage>
        <taxon>Bacteria</taxon>
        <taxon>Pseudomonadati</taxon>
        <taxon>Pseudomonadota</taxon>
        <taxon>Betaproteobacteria</taxon>
        <taxon>Burkholderiales</taxon>
        <taxon>Oxalobacteraceae</taxon>
        <taxon>Telluria group</taxon>
        <taxon>Pseudoduganella</taxon>
    </lineage>
</organism>
<dbReference type="InterPro" id="IPR013424">
    <property type="entry name" value="Ice-binding_C"/>
</dbReference>
<gene>
    <name evidence="2" type="ORF">C9I28_18340</name>
</gene>
<evidence type="ECO:0000313" key="3">
    <source>
        <dbReference type="Proteomes" id="UP000240505"/>
    </source>
</evidence>
<sequence>MVHVAGHALCFSSRTSLLGNAMKTFITKIMGLATMAASLLAAPLAHAVPFSLTMQTDGFGYMFGNDATPLPGPLNVSNFLSVRNPQLDDPAADIQSIIRFDTSALTPLLTSGQPLVVNSARLQLDFLGQGGEPTTTRLNAGLGGTDSWTQASSSTELWNNYTQVLGNTLFVAGTPEGLVDIDLPGLSIDDFGNDELLSLLLFADENLGPAFNELFFGAGDTPSGTTGAAPRLILDISVRGAEVPEPGSLLLVALGLGACAVVRRRRT</sequence>
<dbReference type="KEGG" id="masz:C9I28_18340"/>
<keyword evidence="3" id="KW-1185">Reference proteome</keyword>
<accession>A0A2R4CCU3</accession>
<evidence type="ECO:0000259" key="1">
    <source>
        <dbReference type="Pfam" id="PF07589"/>
    </source>
</evidence>
<dbReference type="NCBIfam" id="TIGR02595">
    <property type="entry name" value="PEP_CTERM"/>
    <property type="match status" value="1"/>
</dbReference>
<dbReference type="AlphaFoldDB" id="A0A2R4CCU3"/>
<evidence type="ECO:0000313" key="2">
    <source>
        <dbReference type="EMBL" id="AVR97382.1"/>
    </source>
</evidence>